<dbReference type="EMBL" id="GDHC01017432">
    <property type="protein sequence ID" value="JAQ01197.1"/>
    <property type="molecule type" value="Transcribed_RNA"/>
</dbReference>
<accession>A0A146L1T8</accession>
<reference evidence="2" key="1">
    <citation type="journal article" date="2016" name="Gigascience">
        <title>De novo construction of an expanded transcriptome assembly for the western tarnished plant bug, Lygus hesperus.</title>
        <authorList>
            <person name="Tassone E.E."/>
            <person name="Geib S.M."/>
            <person name="Hall B."/>
            <person name="Fabrick J.A."/>
            <person name="Brent C.S."/>
            <person name="Hull J.J."/>
        </authorList>
    </citation>
    <scope>NUCLEOTIDE SEQUENCE</scope>
</reference>
<protein>
    <submittedName>
        <fullName evidence="2">Uncharacterized protein</fullName>
    </submittedName>
</protein>
<dbReference type="AlphaFoldDB" id="A0A146L1T8"/>
<organism evidence="2">
    <name type="scientific">Lygus hesperus</name>
    <name type="common">Western plant bug</name>
    <dbReference type="NCBI Taxonomy" id="30085"/>
    <lineage>
        <taxon>Eukaryota</taxon>
        <taxon>Metazoa</taxon>
        <taxon>Ecdysozoa</taxon>
        <taxon>Arthropoda</taxon>
        <taxon>Hexapoda</taxon>
        <taxon>Insecta</taxon>
        <taxon>Pterygota</taxon>
        <taxon>Neoptera</taxon>
        <taxon>Paraneoptera</taxon>
        <taxon>Hemiptera</taxon>
        <taxon>Heteroptera</taxon>
        <taxon>Panheteroptera</taxon>
        <taxon>Cimicomorpha</taxon>
        <taxon>Miridae</taxon>
        <taxon>Mirini</taxon>
        <taxon>Lygus</taxon>
    </lineage>
</organism>
<feature type="region of interest" description="Disordered" evidence="1">
    <location>
        <begin position="61"/>
        <end position="99"/>
    </location>
</feature>
<sequence>MLLLRSYGIADLCVGFCAPKVRKSGDQSQPVLQTHVIGLALFTALQHCCFVDLSTVGGRHERSRELESEVQPSSEHVAALPSGEERSRMPAGGMSDPERCETERLRCDWLKGQVSSDSSADYCNR</sequence>
<gene>
    <name evidence="2" type="ORF">g.54770</name>
</gene>
<proteinExistence type="predicted"/>
<evidence type="ECO:0000256" key="1">
    <source>
        <dbReference type="SAM" id="MobiDB-lite"/>
    </source>
</evidence>
<evidence type="ECO:0000313" key="2">
    <source>
        <dbReference type="EMBL" id="JAQ01197.1"/>
    </source>
</evidence>
<name>A0A146L1T8_LYGHE</name>